<evidence type="ECO:0000313" key="4">
    <source>
        <dbReference type="Proteomes" id="UP000095651"/>
    </source>
</evidence>
<keyword evidence="3" id="KW-0032">Aminotransferase</keyword>
<dbReference type="GO" id="GO:0006047">
    <property type="term" value="P:UDP-N-acetylglucosamine metabolic process"/>
    <property type="evidence" value="ECO:0007669"/>
    <property type="project" value="TreeGrafter"/>
</dbReference>
<dbReference type="SUPFAM" id="SSF53697">
    <property type="entry name" value="SIS domain"/>
    <property type="match status" value="1"/>
</dbReference>
<dbReference type="PANTHER" id="PTHR10937">
    <property type="entry name" value="GLUCOSAMINE--FRUCTOSE-6-PHOSPHATE AMINOTRANSFERASE, ISOMERIZING"/>
    <property type="match status" value="1"/>
</dbReference>
<keyword evidence="1" id="KW-0677">Repeat</keyword>
<evidence type="ECO:0000259" key="2">
    <source>
        <dbReference type="PROSITE" id="PS51464"/>
    </source>
</evidence>
<accession>A0A174I808</accession>
<dbReference type="InterPro" id="IPR001347">
    <property type="entry name" value="SIS_dom"/>
</dbReference>
<dbReference type="InterPro" id="IPR035466">
    <property type="entry name" value="GlmS/AgaS_SIS"/>
</dbReference>
<name>A0A174I808_9FIRM</name>
<keyword evidence="3" id="KW-0808">Transferase</keyword>
<proteinExistence type="predicted"/>
<dbReference type="AlphaFoldDB" id="A0A174I808"/>
<dbReference type="RefSeq" id="WP_055657893.1">
    <property type="nucleotide sequence ID" value="NZ_CABIXC010000012.1"/>
</dbReference>
<dbReference type="Pfam" id="PF01380">
    <property type="entry name" value="SIS"/>
    <property type="match status" value="1"/>
</dbReference>
<dbReference type="Proteomes" id="UP000095651">
    <property type="component" value="Unassembled WGS sequence"/>
</dbReference>
<keyword evidence="3" id="KW-0413">Isomerase</keyword>
<evidence type="ECO:0000256" key="1">
    <source>
        <dbReference type="ARBA" id="ARBA00022737"/>
    </source>
</evidence>
<dbReference type="GO" id="GO:0016853">
    <property type="term" value="F:isomerase activity"/>
    <property type="evidence" value="ECO:0007669"/>
    <property type="project" value="UniProtKB-KW"/>
</dbReference>
<dbReference type="CDD" id="cd05008">
    <property type="entry name" value="SIS_GlmS_GlmD_1"/>
    <property type="match status" value="1"/>
</dbReference>
<dbReference type="GO" id="GO:0097367">
    <property type="term" value="F:carbohydrate derivative binding"/>
    <property type="evidence" value="ECO:0007669"/>
    <property type="project" value="InterPro"/>
</dbReference>
<dbReference type="GO" id="GO:0006487">
    <property type="term" value="P:protein N-linked glycosylation"/>
    <property type="evidence" value="ECO:0007669"/>
    <property type="project" value="TreeGrafter"/>
</dbReference>
<evidence type="ECO:0000313" key="3">
    <source>
        <dbReference type="EMBL" id="CUO81518.1"/>
    </source>
</evidence>
<reference evidence="3 4" key="1">
    <citation type="submission" date="2015-09" db="EMBL/GenBank/DDBJ databases">
        <authorList>
            <consortium name="Pathogen Informatics"/>
        </authorList>
    </citation>
    <scope>NUCLEOTIDE SEQUENCE [LARGE SCALE GENOMIC DNA]</scope>
    <source>
        <strain evidence="3 4">2789STDY5608850</strain>
    </source>
</reference>
<dbReference type="GO" id="GO:0006002">
    <property type="term" value="P:fructose 6-phosphate metabolic process"/>
    <property type="evidence" value="ECO:0007669"/>
    <property type="project" value="TreeGrafter"/>
</dbReference>
<dbReference type="PROSITE" id="PS51464">
    <property type="entry name" value="SIS"/>
    <property type="match status" value="1"/>
</dbReference>
<feature type="domain" description="SIS" evidence="2">
    <location>
        <begin position="34"/>
        <end position="181"/>
    </location>
</feature>
<organism evidence="3 4">
    <name type="scientific">Hungatella hathewayi</name>
    <dbReference type="NCBI Taxonomy" id="154046"/>
    <lineage>
        <taxon>Bacteria</taxon>
        <taxon>Bacillati</taxon>
        <taxon>Bacillota</taxon>
        <taxon>Clostridia</taxon>
        <taxon>Lachnospirales</taxon>
        <taxon>Lachnospiraceae</taxon>
        <taxon>Hungatella</taxon>
    </lineage>
</organism>
<dbReference type="EMBL" id="CYZE01000012">
    <property type="protein sequence ID" value="CUO81518.1"/>
    <property type="molecule type" value="Genomic_DNA"/>
</dbReference>
<protein>
    <submittedName>
        <fullName evidence="3">Phosphosugar isomerase</fullName>
        <ecNumber evidence="3">2.6.1.16</ecNumber>
    </submittedName>
</protein>
<dbReference type="EC" id="2.6.1.16" evidence="3"/>
<gene>
    <name evidence="3" type="primary">glmS_3</name>
    <name evidence="3" type="ORF">ERS852407_04047</name>
</gene>
<dbReference type="GO" id="GO:0004360">
    <property type="term" value="F:glutamine-fructose-6-phosphate transaminase (isomerizing) activity"/>
    <property type="evidence" value="ECO:0007669"/>
    <property type="project" value="UniProtKB-EC"/>
</dbReference>
<sequence>MTTVLDCIERIPKCLKGIRDSYPERAKNIADYLSESGIKKVRRLVFIASGSSYNSAHTAKLFIKNQCGIETDFKYPNLFVNYEADTELSRKAGDTDSTVYVVISQGGETKLVYQALEKIKNADRPCMAITADAEASIARMAGFHLDMGCGQEEFMYRTIGFSTSAAVCWLLGLAAGVYNGEVTAEAEAGYLKDFDAMIQNLPAVEAATETWYQANKFSLLRRNKMMLAGTGDLYPIVNEGDIKVMEMVPMMTRSFELEEFIHGPQNSFDDATLFLILHHRGEDDEKAKAIARFIKEQIGFCALVGEEPLEERDLSISPASRWFFGLEYVTVFQVLAYRMADDRGRDLHRGVNAVVSQYITKTL</sequence>
<dbReference type="InterPro" id="IPR046348">
    <property type="entry name" value="SIS_dom_sf"/>
</dbReference>
<dbReference type="PANTHER" id="PTHR10937:SF17">
    <property type="entry name" value="GLUCOSAMINE-FRUCTOSE-6-PHOSPHATE AMINOTRANSFERASE"/>
    <property type="match status" value="1"/>
</dbReference>
<dbReference type="Gene3D" id="3.40.50.10490">
    <property type="entry name" value="Glucose-6-phosphate isomerase like protein, domain 1"/>
    <property type="match status" value="2"/>
</dbReference>